<dbReference type="EMBL" id="CAFBNA010000015">
    <property type="protein sequence ID" value="CAB4924518.1"/>
    <property type="molecule type" value="Genomic_DNA"/>
</dbReference>
<proteinExistence type="predicted"/>
<dbReference type="EMBL" id="CAEZVK010000022">
    <property type="protein sequence ID" value="CAB4624997.1"/>
    <property type="molecule type" value="Genomic_DNA"/>
</dbReference>
<dbReference type="Pfam" id="PF08666">
    <property type="entry name" value="SAF"/>
    <property type="match status" value="1"/>
</dbReference>
<evidence type="ECO:0000313" key="2">
    <source>
        <dbReference type="EMBL" id="CAB4600251.1"/>
    </source>
</evidence>
<protein>
    <submittedName>
        <fullName evidence="2">Unannotated protein</fullName>
    </submittedName>
</protein>
<name>A0A6J6GFY1_9ZZZZ</name>
<evidence type="ECO:0000313" key="4">
    <source>
        <dbReference type="EMBL" id="CAB4924518.1"/>
    </source>
</evidence>
<dbReference type="AlphaFoldDB" id="A0A6J6GFY1"/>
<organism evidence="2">
    <name type="scientific">freshwater metagenome</name>
    <dbReference type="NCBI Taxonomy" id="449393"/>
    <lineage>
        <taxon>unclassified sequences</taxon>
        <taxon>metagenomes</taxon>
        <taxon>ecological metagenomes</taxon>
    </lineage>
</organism>
<feature type="domain" description="SAF" evidence="1">
    <location>
        <begin position="57"/>
        <end position="116"/>
    </location>
</feature>
<gene>
    <name evidence="2" type="ORF">UFOPK1827_00539</name>
    <name evidence="3" type="ORF">UFOPK2000_00354</name>
    <name evidence="4" type="ORF">UFOPK3708_00460</name>
</gene>
<dbReference type="InterPro" id="IPR013974">
    <property type="entry name" value="SAF"/>
</dbReference>
<evidence type="ECO:0000259" key="1">
    <source>
        <dbReference type="SMART" id="SM00858"/>
    </source>
</evidence>
<dbReference type="EMBL" id="CAEZUO010000016">
    <property type="protein sequence ID" value="CAB4600251.1"/>
    <property type="molecule type" value="Genomic_DNA"/>
</dbReference>
<dbReference type="CDD" id="cd11614">
    <property type="entry name" value="SAF_CpaB_FlgA_like"/>
    <property type="match status" value="1"/>
</dbReference>
<dbReference type="SMART" id="SM00858">
    <property type="entry name" value="SAF"/>
    <property type="match status" value="1"/>
</dbReference>
<reference evidence="2" key="1">
    <citation type="submission" date="2020-05" db="EMBL/GenBank/DDBJ databases">
        <authorList>
            <person name="Chiriac C."/>
            <person name="Salcher M."/>
            <person name="Ghai R."/>
            <person name="Kavagutti S V."/>
        </authorList>
    </citation>
    <scope>NUCLEOTIDE SEQUENCE</scope>
</reference>
<accession>A0A6J6GFY1</accession>
<sequence length="214" mass="22470">MRHSQVQPSRPRSLRRLFTTTRARWLLTTAVALCSLAWTLSTVNSAEKATSLWGHRRTVPVATVDLEPGRVITAADITFVDRPVAVLPDDVAHSLTGRTVTRSIARDEVVLERRLAGGSATGPVSQLDENSVAFAIPSEASTPPAKIGDYVALYAPSEVVSTSGRASGPASRIADHAVVAAISEKAVTVGVTLAEAPAVARALLSTSVIIALTD</sequence>
<evidence type="ECO:0000313" key="3">
    <source>
        <dbReference type="EMBL" id="CAB4624997.1"/>
    </source>
</evidence>